<organism evidence="2 3">
    <name type="scientific">Macrococcus bovicus</name>
    <dbReference type="NCBI Taxonomy" id="69968"/>
    <lineage>
        <taxon>Bacteria</taxon>
        <taxon>Bacillati</taxon>
        <taxon>Bacillota</taxon>
        <taxon>Bacilli</taxon>
        <taxon>Bacillales</taxon>
        <taxon>Staphylococcaceae</taxon>
        <taxon>Macrococcus</taxon>
    </lineage>
</organism>
<dbReference type="OrthoDB" id="9803279at2"/>
<dbReference type="Pfam" id="PF13692">
    <property type="entry name" value="Glyco_trans_1_4"/>
    <property type="match status" value="1"/>
</dbReference>
<sequence>MKATFIHDFPVIISNENYYSLGGFPENIWDRYLKYFDELNIICRISSDKFDINKCVKSNTHKVNFYPQLNYSSLRNLSKRRASIRNMNTIIKESDFVIIRLPSILGVDAFKFIKKYNKPYLVEVVGNGYDAFNLTNKISGKILAPFIHYMMKKIVYNANGAIYVTEKYLQNIYSTKGINDNVSNVNIDWQETRNFNFEKKINVNNVIKIGFMGKPDLSYKNFYRGIDYLGRFSKEKGYNFEVSIAGGEINNSLKELFNKYSRLELNSVGKLSNKKLVNEWFKTLDIFIHPSLTEGLPRVILEAFSNNKPVIASNVGGTPELLSEDFMFNPLSYDEFKVALMKLLDSDLNKVLNENNIKLKNYDSAFLQQKRDRVFKEVLYKERLI</sequence>
<evidence type="ECO:0000313" key="3">
    <source>
        <dbReference type="Proteomes" id="UP000294843"/>
    </source>
</evidence>
<dbReference type="PANTHER" id="PTHR46401:SF2">
    <property type="entry name" value="GLYCOSYLTRANSFERASE WBBK-RELATED"/>
    <property type="match status" value="1"/>
</dbReference>
<keyword evidence="3" id="KW-1185">Reference proteome</keyword>
<protein>
    <submittedName>
        <fullName evidence="2">Glycosyltransferase</fullName>
    </submittedName>
</protein>
<evidence type="ECO:0000256" key="1">
    <source>
        <dbReference type="ARBA" id="ARBA00022679"/>
    </source>
</evidence>
<name>A0A4R6C154_9STAP</name>
<dbReference type="AlphaFoldDB" id="A0A4R6C154"/>
<gene>
    <name evidence="2" type="ORF">ERX55_02965</name>
</gene>
<dbReference type="SUPFAM" id="SSF53756">
    <property type="entry name" value="UDP-Glycosyltransferase/glycogen phosphorylase"/>
    <property type="match status" value="1"/>
</dbReference>
<keyword evidence="1 2" id="KW-0808">Transferase</keyword>
<reference evidence="2 3" key="1">
    <citation type="submission" date="2019-01" db="EMBL/GenBank/DDBJ databases">
        <title>Draft genome sequences of the type strains of six Macrococcus species.</title>
        <authorList>
            <person name="Mazhar S."/>
            <person name="Altermann E."/>
            <person name="Hill C."/>
            <person name="Mcauliffe O."/>
        </authorList>
    </citation>
    <scope>NUCLEOTIDE SEQUENCE [LARGE SCALE GENOMIC DNA]</scope>
    <source>
        <strain evidence="2 3">ATCC 51825</strain>
    </source>
</reference>
<dbReference type="EMBL" id="SCWF01000002">
    <property type="protein sequence ID" value="TDM14917.1"/>
    <property type="molecule type" value="Genomic_DNA"/>
</dbReference>
<dbReference type="Proteomes" id="UP000294843">
    <property type="component" value="Unassembled WGS sequence"/>
</dbReference>
<evidence type="ECO:0000313" key="2">
    <source>
        <dbReference type="EMBL" id="TDM14917.1"/>
    </source>
</evidence>
<dbReference type="GO" id="GO:0009103">
    <property type="term" value="P:lipopolysaccharide biosynthetic process"/>
    <property type="evidence" value="ECO:0007669"/>
    <property type="project" value="TreeGrafter"/>
</dbReference>
<accession>A0A4R6C154</accession>
<dbReference type="RefSeq" id="WP_133451107.1">
    <property type="nucleotide sequence ID" value="NZ_SCWF01000002.1"/>
</dbReference>
<dbReference type="GO" id="GO:0016757">
    <property type="term" value="F:glycosyltransferase activity"/>
    <property type="evidence" value="ECO:0007669"/>
    <property type="project" value="TreeGrafter"/>
</dbReference>
<proteinExistence type="predicted"/>
<dbReference type="PANTHER" id="PTHR46401">
    <property type="entry name" value="GLYCOSYLTRANSFERASE WBBK-RELATED"/>
    <property type="match status" value="1"/>
</dbReference>
<dbReference type="Gene3D" id="3.40.50.2000">
    <property type="entry name" value="Glycogen Phosphorylase B"/>
    <property type="match status" value="2"/>
</dbReference>
<comment type="caution">
    <text evidence="2">The sequence shown here is derived from an EMBL/GenBank/DDBJ whole genome shotgun (WGS) entry which is preliminary data.</text>
</comment>